<dbReference type="PANTHER" id="PTHR43434:SF1">
    <property type="entry name" value="PHOSPHOGLYCOLATE PHOSPHATASE"/>
    <property type="match status" value="1"/>
</dbReference>
<dbReference type="InterPro" id="IPR023214">
    <property type="entry name" value="HAD_sf"/>
</dbReference>
<evidence type="ECO:0000313" key="5">
    <source>
        <dbReference type="EMBL" id="MBB6260641.1"/>
    </source>
</evidence>
<name>A0A841M2U5_9HYPH</name>
<keyword evidence="6" id="KW-1185">Reference proteome</keyword>
<dbReference type="InterPro" id="IPR050155">
    <property type="entry name" value="HAD-like_hydrolase_sf"/>
</dbReference>
<dbReference type="GO" id="GO:0005829">
    <property type="term" value="C:cytosol"/>
    <property type="evidence" value="ECO:0007669"/>
    <property type="project" value="TreeGrafter"/>
</dbReference>
<evidence type="ECO:0000256" key="4">
    <source>
        <dbReference type="ARBA" id="ARBA00013078"/>
    </source>
</evidence>
<dbReference type="Gene3D" id="3.40.50.1000">
    <property type="entry name" value="HAD superfamily/HAD-like"/>
    <property type="match status" value="1"/>
</dbReference>
<dbReference type="Pfam" id="PF00702">
    <property type="entry name" value="Hydrolase"/>
    <property type="match status" value="1"/>
</dbReference>
<dbReference type="InterPro" id="IPR036412">
    <property type="entry name" value="HAD-like_sf"/>
</dbReference>
<accession>A0A841M2U5</accession>
<evidence type="ECO:0000256" key="3">
    <source>
        <dbReference type="ARBA" id="ARBA00006171"/>
    </source>
</evidence>
<dbReference type="SFLD" id="SFLDS00003">
    <property type="entry name" value="Haloacid_Dehalogenase"/>
    <property type="match status" value="1"/>
</dbReference>
<comment type="caution">
    <text evidence="5">The sequence shown here is derived from an EMBL/GenBank/DDBJ whole genome shotgun (WGS) entry which is preliminary data.</text>
</comment>
<comment type="catalytic activity">
    <reaction evidence="1">
        <text>2-phosphoglycolate + H2O = glycolate + phosphate</text>
        <dbReference type="Rhea" id="RHEA:14369"/>
        <dbReference type="ChEBI" id="CHEBI:15377"/>
        <dbReference type="ChEBI" id="CHEBI:29805"/>
        <dbReference type="ChEBI" id="CHEBI:43474"/>
        <dbReference type="ChEBI" id="CHEBI:58033"/>
        <dbReference type="EC" id="3.1.3.18"/>
    </reaction>
</comment>
<evidence type="ECO:0000313" key="6">
    <source>
        <dbReference type="Proteomes" id="UP000555393"/>
    </source>
</evidence>
<sequence length="245" mass="26097">MSFGSMSELADKLKSIRAILFDKDGTLIDFERTWFAFSYAMAEKAADGDEAKARHLMDIGGYDWEAKRFRGNSVIAAGTVEEMVALWHPYADMAAQAAIVAHYNQASLEAGPRSAVAVDGLYETLEALHAQGFILGICTNDSEAGALKTAQLLGIDHFFAGFIGYDTAARPKPFADPLIYFAEEHGLELSQLAMVGDNSHDMEAAHAAQAGLSIGVLSGNAGADILEPLADIVLPSVADIPALFA</sequence>
<dbReference type="GO" id="GO:0006281">
    <property type="term" value="P:DNA repair"/>
    <property type="evidence" value="ECO:0007669"/>
    <property type="project" value="TreeGrafter"/>
</dbReference>
<comment type="similarity">
    <text evidence="3">Belongs to the HAD-like hydrolase superfamily. CbbY/CbbZ/Gph/YieH family.</text>
</comment>
<evidence type="ECO:0000256" key="2">
    <source>
        <dbReference type="ARBA" id="ARBA00004818"/>
    </source>
</evidence>
<dbReference type="SUPFAM" id="SSF56784">
    <property type="entry name" value="HAD-like"/>
    <property type="match status" value="1"/>
</dbReference>
<dbReference type="PANTHER" id="PTHR43434">
    <property type="entry name" value="PHOSPHOGLYCOLATE PHOSPHATASE"/>
    <property type="match status" value="1"/>
</dbReference>
<dbReference type="InterPro" id="IPR006439">
    <property type="entry name" value="HAD-SF_hydro_IA"/>
</dbReference>
<proteinExistence type="inferred from homology"/>
<dbReference type="SFLD" id="SFLDG01129">
    <property type="entry name" value="C1.5:_HAD__Beta-PGM__Phosphata"/>
    <property type="match status" value="1"/>
</dbReference>
<gene>
    <name evidence="5" type="ORF">FHS77_001175</name>
</gene>
<organism evidence="5 6">
    <name type="scientific">Paenochrobactrum gallinarii</name>
    <dbReference type="NCBI Taxonomy" id="643673"/>
    <lineage>
        <taxon>Bacteria</taxon>
        <taxon>Pseudomonadati</taxon>
        <taxon>Pseudomonadota</taxon>
        <taxon>Alphaproteobacteria</taxon>
        <taxon>Hyphomicrobiales</taxon>
        <taxon>Brucellaceae</taxon>
        <taxon>Paenochrobactrum</taxon>
    </lineage>
</organism>
<evidence type="ECO:0000256" key="1">
    <source>
        <dbReference type="ARBA" id="ARBA00000830"/>
    </source>
</evidence>
<dbReference type="NCBIfam" id="TIGR01549">
    <property type="entry name" value="HAD-SF-IA-v1"/>
    <property type="match status" value="1"/>
</dbReference>
<dbReference type="Proteomes" id="UP000555393">
    <property type="component" value="Unassembled WGS sequence"/>
</dbReference>
<dbReference type="GO" id="GO:0008967">
    <property type="term" value="F:phosphoglycolate phosphatase activity"/>
    <property type="evidence" value="ECO:0007669"/>
    <property type="project" value="UniProtKB-EC"/>
</dbReference>
<dbReference type="EMBL" id="JACIIU010000003">
    <property type="protein sequence ID" value="MBB6260641.1"/>
    <property type="molecule type" value="Genomic_DNA"/>
</dbReference>
<reference evidence="5 6" key="1">
    <citation type="submission" date="2020-08" db="EMBL/GenBank/DDBJ databases">
        <title>Genomic Encyclopedia of Type Strains, Phase IV (KMG-IV): sequencing the most valuable type-strain genomes for metagenomic binning, comparative biology and taxonomic classification.</title>
        <authorList>
            <person name="Goeker M."/>
        </authorList>
    </citation>
    <scope>NUCLEOTIDE SEQUENCE [LARGE SCALE GENOMIC DNA]</scope>
    <source>
        <strain evidence="5 6">DSM 22336</strain>
    </source>
</reference>
<dbReference type="InterPro" id="IPR023198">
    <property type="entry name" value="PGP-like_dom2"/>
</dbReference>
<dbReference type="RefSeq" id="WP_246431237.1">
    <property type="nucleotide sequence ID" value="NZ_JACIIU010000003.1"/>
</dbReference>
<comment type="pathway">
    <text evidence="2">Organic acid metabolism; glycolate biosynthesis; glycolate from 2-phosphoglycolate: step 1/1.</text>
</comment>
<dbReference type="AlphaFoldDB" id="A0A841M2U5"/>
<dbReference type="EC" id="3.1.3.18" evidence="4"/>
<dbReference type="Gene3D" id="1.10.150.240">
    <property type="entry name" value="Putative phosphatase, domain 2"/>
    <property type="match status" value="1"/>
</dbReference>
<keyword evidence="5" id="KW-0378">Hydrolase</keyword>
<protein>
    <recommendedName>
        <fullName evidence="4">phosphoglycolate phosphatase</fullName>
        <ecNumber evidence="4">3.1.3.18</ecNumber>
    </recommendedName>
</protein>